<organism evidence="9 10">
    <name type="scientific">Psychroserpens luteus</name>
    <dbReference type="NCBI Taxonomy" id="1434066"/>
    <lineage>
        <taxon>Bacteria</taxon>
        <taxon>Pseudomonadati</taxon>
        <taxon>Bacteroidota</taxon>
        <taxon>Flavobacteriia</taxon>
        <taxon>Flavobacteriales</taxon>
        <taxon>Flavobacteriaceae</taxon>
        <taxon>Psychroserpens</taxon>
    </lineage>
</organism>
<keyword evidence="4 8" id="KW-1003">Cell membrane</keyword>
<feature type="transmembrane region" description="Helical" evidence="8">
    <location>
        <begin position="330"/>
        <end position="350"/>
    </location>
</feature>
<dbReference type="Proteomes" id="UP001597548">
    <property type="component" value="Unassembled WGS sequence"/>
</dbReference>
<sequence>MKVKKKKKSYKTSNLAPGTIAYLGKKQSTITNIEIVNYSKDNYKSFKSNAVKDAFDFKGNDCVTWVNIDGLNNVKDIETLGLHYKLHPLTLEDIVNTGQRPKLEEFENYMFVVFKMLFIKNDDEIHYEHLSLIVGDDYVLTFQEADGDVFNDLRERLNSAKGRIRTQGSDYLMYSILDAVVDNYFTVIEVLGDKVEDMEGLLFQSNDADDSTPGKIQELKQEILKMRRSIYPLREVISRMEKTDCIFIEEKTHSYLRDLYDHIIQVSESVDLYREMIWSLMDMYMTIINNKMNEIMKVLTIVATIFIPLTFIAGIYGMNFKYMPELNSQNGYFILLGVMFIIFIFMLIYFRRKRWL</sequence>
<dbReference type="SUPFAM" id="SSF144083">
    <property type="entry name" value="Magnesium transport protein CorA, transmembrane region"/>
    <property type="match status" value="1"/>
</dbReference>
<keyword evidence="5 8" id="KW-0812">Transmembrane</keyword>
<evidence type="ECO:0000256" key="5">
    <source>
        <dbReference type="ARBA" id="ARBA00022692"/>
    </source>
</evidence>
<gene>
    <name evidence="8 9" type="primary">corA</name>
    <name evidence="9" type="ORF">ACFS29_00220</name>
</gene>
<evidence type="ECO:0000256" key="7">
    <source>
        <dbReference type="ARBA" id="ARBA00023136"/>
    </source>
</evidence>
<dbReference type="InterPro" id="IPR002523">
    <property type="entry name" value="MgTranspt_CorA/ZnTranspt_ZntB"/>
</dbReference>
<dbReference type="EMBL" id="JBHUOS010000001">
    <property type="protein sequence ID" value="MFD2914047.1"/>
    <property type="molecule type" value="Genomic_DNA"/>
</dbReference>
<comment type="subcellular location">
    <subcellularLocation>
        <location evidence="1">Cell membrane</location>
        <topology evidence="1">Multi-pass membrane protein</topology>
    </subcellularLocation>
    <subcellularLocation>
        <location evidence="8">Membrane</location>
        <topology evidence="8">Multi-pass membrane protein</topology>
    </subcellularLocation>
</comment>
<dbReference type="Gene3D" id="3.30.460.20">
    <property type="entry name" value="CorA soluble domain-like"/>
    <property type="match status" value="1"/>
</dbReference>
<dbReference type="RefSeq" id="WP_194507140.1">
    <property type="nucleotide sequence ID" value="NZ_JADILU010000002.1"/>
</dbReference>
<evidence type="ECO:0000313" key="10">
    <source>
        <dbReference type="Proteomes" id="UP001597548"/>
    </source>
</evidence>
<dbReference type="PANTHER" id="PTHR46494">
    <property type="entry name" value="CORA FAMILY METAL ION TRANSPORTER (EUROFUNG)"/>
    <property type="match status" value="1"/>
</dbReference>
<dbReference type="PANTHER" id="PTHR46494:SF1">
    <property type="entry name" value="CORA FAMILY METAL ION TRANSPORTER (EUROFUNG)"/>
    <property type="match status" value="1"/>
</dbReference>
<dbReference type="InterPro" id="IPR045861">
    <property type="entry name" value="CorA_cytoplasmic_dom"/>
</dbReference>
<dbReference type="SUPFAM" id="SSF143865">
    <property type="entry name" value="CorA soluble domain-like"/>
    <property type="match status" value="1"/>
</dbReference>
<dbReference type="CDD" id="cd12828">
    <property type="entry name" value="TmCorA-like_1"/>
    <property type="match status" value="1"/>
</dbReference>
<comment type="function">
    <text evidence="8">Mediates influx of magnesium ions.</text>
</comment>
<accession>A0ABW5ZMC8</accession>
<dbReference type="Gene3D" id="1.20.58.340">
    <property type="entry name" value="Magnesium transport protein CorA, transmembrane region"/>
    <property type="match status" value="2"/>
</dbReference>
<keyword evidence="8" id="KW-0406">Ion transport</keyword>
<keyword evidence="3 8" id="KW-0813">Transport</keyword>
<dbReference type="NCBIfam" id="TIGR00383">
    <property type="entry name" value="corA"/>
    <property type="match status" value="1"/>
</dbReference>
<keyword evidence="6 8" id="KW-1133">Transmembrane helix</keyword>
<reference evidence="10" key="1">
    <citation type="journal article" date="2019" name="Int. J. Syst. Evol. Microbiol.">
        <title>The Global Catalogue of Microorganisms (GCM) 10K type strain sequencing project: providing services to taxonomists for standard genome sequencing and annotation.</title>
        <authorList>
            <consortium name="The Broad Institute Genomics Platform"/>
            <consortium name="The Broad Institute Genome Sequencing Center for Infectious Disease"/>
            <person name="Wu L."/>
            <person name="Ma J."/>
        </authorList>
    </citation>
    <scope>NUCLEOTIDE SEQUENCE [LARGE SCALE GENOMIC DNA]</scope>
    <source>
        <strain evidence="10">KCTC 32514</strain>
    </source>
</reference>
<evidence type="ECO:0000256" key="8">
    <source>
        <dbReference type="RuleBase" id="RU362010"/>
    </source>
</evidence>
<comment type="similarity">
    <text evidence="2 8">Belongs to the CorA metal ion transporter (MIT) (TC 1.A.35) family.</text>
</comment>
<evidence type="ECO:0000256" key="6">
    <source>
        <dbReference type="ARBA" id="ARBA00022989"/>
    </source>
</evidence>
<proteinExistence type="inferred from homology"/>
<protein>
    <recommendedName>
        <fullName evidence="8">Magnesium transport protein CorA</fullName>
    </recommendedName>
</protein>
<evidence type="ECO:0000313" key="9">
    <source>
        <dbReference type="EMBL" id="MFD2914047.1"/>
    </source>
</evidence>
<evidence type="ECO:0000256" key="2">
    <source>
        <dbReference type="ARBA" id="ARBA00009765"/>
    </source>
</evidence>
<feature type="transmembrane region" description="Helical" evidence="8">
    <location>
        <begin position="298"/>
        <end position="318"/>
    </location>
</feature>
<name>A0ABW5ZMC8_9FLAO</name>
<dbReference type="Pfam" id="PF01544">
    <property type="entry name" value="CorA"/>
    <property type="match status" value="1"/>
</dbReference>
<dbReference type="InterPro" id="IPR004488">
    <property type="entry name" value="Mg/Co-transport_prot_CorA"/>
</dbReference>
<dbReference type="InterPro" id="IPR045863">
    <property type="entry name" value="CorA_TM1_TM2"/>
</dbReference>
<evidence type="ECO:0000256" key="3">
    <source>
        <dbReference type="ARBA" id="ARBA00022448"/>
    </source>
</evidence>
<evidence type="ECO:0000256" key="1">
    <source>
        <dbReference type="ARBA" id="ARBA00004651"/>
    </source>
</evidence>
<keyword evidence="8" id="KW-0460">Magnesium</keyword>
<keyword evidence="7 8" id="KW-0472">Membrane</keyword>
<comment type="caution">
    <text evidence="9">The sequence shown here is derived from an EMBL/GenBank/DDBJ whole genome shotgun (WGS) entry which is preliminary data.</text>
</comment>
<keyword evidence="10" id="KW-1185">Reference proteome</keyword>
<evidence type="ECO:0000256" key="4">
    <source>
        <dbReference type="ARBA" id="ARBA00022475"/>
    </source>
</evidence>